<dbReference type="RefSeq" id="WP_013867538.1">
    <property type="nucleotide sequence ID" value="NC_015636.1"/>
</dbReference>
<evidence type="ECO:0000313" key="2">
    <source>
        <dbReference type="Proteomes" id="UP000009296"/>
    </source>
</evidence>
<organism evidence="1 2">
    <name type="scientific">Methanothermococcus okinawensis (strain DSM 14208 / JCM 11175 / IH1)</name>
    <dbReference type="NCBI Taxonomy" id="647113"/>
    <lineage>
        <taxon>Archaea</taxon>
        <taxon>Methanobacteriati</taxon>
        <taxon>Methanobacteriota</taxon>
        <taxon>Methanomada group</taxon>
        <taxon>Methanococci</taxon>
        <taxon>Methanococcales</taxon>
        <taxon>Methanococcaceae</taxon>
        <taxon>Methanothermococcus</taxon>
    </lineage>
</organism>
<dbReference type="GeneID" id="10773548"/>
<reference evidence="1" key="1">
    <citation type="submission" date="2011-05" db="EMBL/GenBank/DDBJ databases">
        <title>Complete sequence of chromosome of Methanothermococcus okinawensis IH1.</title>
        <authorList>
            <consortium name="US DOE Joint Genome Institute"/>
            <person name="Lucas S."/>
            <person name="Han J."/>
            <person name="Lapidus A."/>
            <person name="Cheng J.-F."/>
            <person name="Goodwin L."/>
            <person name="Pitluck S."/>
            <person name="Peters L."/>
            <person name="Mikhailova N."/>
            <person name="Held B."/>
            <person name="Han C."/>
            <person name="Tapia R."/>
            <person name="Land M."/>
            <person name="Hauser L."/>
            <person name="Kyrpides N."/>
            <person name="Ivanova N."/>
            <person name="Pagani I."/>
            <person name="Sieprawska-Lupa M."/>
            <person name="Takai K."/>
            <person name="Miyazaki J."/>
            <person name="Whitman W."/>
            <person name="Woyke T."/>
        </authorList>
    </citation>
    <scope>NUCLEOTIDE SEQUENCE</scope>
    <source>
        <strain evidence="1">IH1</strain>
    </source>
</reference>
<protein>
    <submittedName>
        <fullName evidence="1">Uncharacterized protein</fullName>
    </submittedName>
</protein>
<accession>F8AK00</accession>
<dbReference type="eggNOG" id="arCOG03351">
    <property type="taxonomic scope" value="Archaea"/>
</dbReference>
<dbReference type="STRING" id="647113.Metok_1391"/>
<sequence>MIELRGKSAKELIKRIDNLNFGDEKEIYINTELSKNLVIELLENSNIEIIYLPKSKYERTNKKLIEALKDIGLEVKPITVKTGRPSKNEEIISKYLDKHPKEISELTGINLKTVEYHYYKLKNKV</sequence>
<name>F8AK00_METOI</name>
<dbReference type="EMBL" id="CP002792">
    <property type="protein sequence ID" value="AEH07356.1"/>
    <property type="molecule type" value="Genomic_DNA"/>
</dbReference>
<keyword evidence="2" id="KW-1185">Reference proteome</keyword>
<dbReference type="KEGG" id="mok:Metok_1391"/>
<dbReference type="HOGENOM" id="CLU_1976537_0_0_2"/>
<dbReference type="OrthoDB" id="62339at2157"/>
<dbReference type="Proteomes" id="UP000009296">
    <property type="component" value="Chromosome"/>
</dbReference>
<proteinExistence type="predicted"/>
<evidence type="ECO:0000313" key="1">
    <source>
        <dbReference type="EMBL" id="AEH07356.1"/>
    </source>
</evidence>
<dbReference type="AlphaFoldDB" id="F8AK00"/>
<gene>
    <name evidence="1" type="ordered locus">Metok_1391</name>
</gene>